<dbReference type="AlphaFoldDB" id="A0A164ZW70"/>
<feature type="transmembrane region" description="Helical" evidence="1">
    <location>
        <begin position="561"/>
        <end position="583"/>
    </location>
</feature>
<sequence>MDSQTLRRRRGLSRASISFMNVMSALPALNRMRKRAKLVSIPEDLILEIASYLSRKDQLHLGMSCSRLLPMILVPLYKNVSLTFARRNSSGHHTLWMLENTRALAQHVQTLSLRIHAGDAAATSKLAHVVCQSLRGALENMDLLYKFEWMSEEIPPEDDIWRVLRQSCPKINSLGVCFGLDLPRSDSQVYSFSNLKVFDLHLAPPFFERFLGEGRYAHSNMPPLAELWDMLINRCPDLETLSLNGRSFHPTACHRLCDGRWPNLQSLTLGDVIVNWDEANNNELPDFDGKERPFIRFLEHHPRLKYLNLIGSTQSTVSLDPLSSEALPVLEYFAGGIHHVSKLPNRTTLKGIRVTTPAFGSQVTVEYGLIPALKEMTALTALELHIVLHPELVCDPLFLSHLANACPNLESFDFVCGRASSVTFTAFGDILSHMTKLKRLNYRTLISGEENLQNGSVALVETIPSLQWLKLRLDKFEGAPEGWARTALVEEATFVISRGEANAVDSMRRIKFRTGFRGPRRNMAPIERTISGLGIGLNRLDLMALLFDFRDERASQARKSIAYMLVMTVVTFLLMDCLLGGSFRAGISWKLFSWLGGRL</sequence>
<dbReference type="Gene3D" id="3.80.10.10">
    <property type="entry name" value="Ribonuclease Inhibitor"/>
    <property type="match status" value="1"/>
</dbReference>
<keyword evidence="1" id="KW-1133">Transmembrane helix</keyword>
<dbReference type="CDD" id="cd09917">
    <property type="entry name" value="F-box_SF"/>
    <property type="match status" value="1"/>
</dbReference>
<proteinExistence type="predicted"/>
<dbReference type="InterPro" id="IPR032675">
    <property type="entry name" value="LRR_dom_sf"/>
</dbReference>
<dbReference type="Proteomes" id="UP000076722">
    <property type="component" value="Unassembled WGS sequence"/>
</dbReference>
<evidence type="ECO:0000313" key="2">
    <source>
        <dbReference type="EMBL" id="KZS98150.1"/>
    </source>
</evidence>
<dbReference type="OrthoDB" id="2870744at2759"/>
<keyword evidence="1" id="KW-0812">Transmembrane</keyword>
<protein>
    <recommendedName>
        <fullName evidence="4">F-box domain-containing protein</fullName>
    </recommendedName>
</protein>
<dbReference type="SUPFAM" id="SSF52047">
    <property type="entry name" value="RNI-like"/>
    <property type="match status" value="1"/>
</dbReference>
<dbReference type="STRING" id="1314777.A0A164ZW70"/>
<reference evidence="2 3" key="1">
    <citation type="journal article" date="2016" name="Mol. Biol. Evol.">
        <title>Comparative Genomics of Early-Diverging Mushroom-Forming Fungi Provides Insights into the Origins of Lignocellulose Decay Capabilities.</title>
        <authorList>
            <person name="Nagy L.G."/>
            <person name="Riley R."/>
            <person name="Tritt A."/>
            <person name="Adam C."/>
            <person name="Daum C."/>
            <person name="Floudas D."/>
            <person name="Sun H."/>
            <person name="Yadav J.S."/>
            <person name="Pangilinan J."/>
            <person name="Larsson K.H."/>
            <person name="Matsuura K."/>
            <person name="Barry K."/>
            <person name="Labutti K."/>
            <person name="Kuo R."/>
            <person name="Ohm R.A."/>
            <person name="Bhattacharya S.S."/>
            <person name="Shirouzu T."/>
            <person name="Yoshinaga Y."/>
            <person name="Martin F.M."/>
            <person name="Grigoriev I.V."/>
            <person name="Hibbett D.S."/>
        </authorList>
    </citation>
    <scope>NUCLEOTIDE SEQUENCE [LARGE SCALE GENOMIC DNA]</scope>
    <source>
        <strain evidence="2 3">HHB9708</strain>
    </source>
</reference>
<organism evidence="2 3">
    <name type="scientific">Sistotremastrum niveocremeum HHB9708</name>
    <dbReference type="NCBI Taxonomy" id="1314777"/>
    <lineage>
        <taxon>Eukaryota</taxon>
        <taxon>Fungi</taxon>
        <taxon>Dikarya</taxon>
        <taxon>Basidiomycota</taxon>
        <taxon>Agaricomycotina</taxon>
        <taxon>Agaricomycetes</taxon>
        <taxon>Sistotremastrales</taxon>
        <taxon>Sistotremastraceae</taxon>
        <taxon>Sertulicium</taxon>
        <taxon>Sertulicium niveocremeum</taxon>
    </lineage>
</organism>
<gene>
    <name evidence="2" type="ORF">SISNIDRAFT_448302</name>
</gene>
<keyword evidence="3" id="KW-1185">Reference proteome</keyword>
<evidence type="ECO:0008006" key="4">
    <source>
        <dbReference type="Google" id="ProtNLM"/>
    </source>
</evidence>
<accession>A0A164ZW70</accession>
<keyword evidence="1" id="KW-0472">Membrane</keyword>
<dbReference type="EMBL" id="KV419395">
    <property type="protein sequence ID" value="KZS98150.1"/>
    <property type="molecule type" value="Genomic_DNA"/>
</dbReference>
<evidence type="ECO:0000313" key="3">
    <source>
        <dbReference type="Proteomes" id="UP000076722"/>
    </source>
</evidence>
<evidence type="ECO:0000256" key="1">
    <source>
        <dbReference type="SAM" id="Phobius"/>
    </source>
</evidence>
<name>A0A164ZW70_9AGAM</name>